<dbReference type="Proteomes" id="UP000249248">
    <property type="component" value="Unassembled WGS sequence"/>
</dbReference>
<name>A0A2W1NC80_9FLAO</name>
<keyword evidence="1" id="KW-0378">Hydrolase</keyword>
<dbReference type="PANTHER" id="PTHR43283:SF11">
    <property type="entry name" value="BETA-LACTAMASE-RELATED DOMAIN-CONTAINING PROTEIN"/>
    <property type="match status" value="1"/>
</dbReference>
<protein>
    <recommendedName>
        <fullName evidence="2">Beta-lactamase-related domain-containing protein</fullName>
    </recommendedName>
</protein>
<comment type="caution">
    <text evidence="3">The sequence shown here is derived from an EMBL/GenBank/DDBJ whole genome shotgun (WGS) entry which is preliminary data.</text>
</comment>
<proteinExistence type="predicted"/>
<dbReference type="InterPro" id="IPR012338">
    <property type="entry name" value="Beta-lactam/transpept-like"/>
</dbReference>
<accession>A0A2W1NC80</accession>
<evidence type="ECO:0000313" key="4">
    <source>
        <dbReference type="Proteomes" id="UP000249248"/>
    </source>
</evidence>
<feature type="domain" description="Beta-lactamase-related" evidence="2">
    <location>
        <begin position="445"/>
        <end position="817"/>
    </location>
</feature>
<keyword evidence="4" id="KW-1185">Reference proteome</keyword>
<dbReference type="InterPro" id="IPR001466">
    <property type="entry name" value="Beta-lactam-related"/>
</dbReference>
<dbReference type="Pfam" id="PF00144">
    <property type="entry name" value="Beta-lactamase"/>
    <property type="match status" value="1"/>
</dbReference>
<evidence type="ECO:0000256" key="1">
    <source>
        <dbReference type="ARBA" id="ARBA00022801"/>
    </source>
</evidence>
<evidence type="ECO:0000313" key="3">
    <source>
        <dbReference type="EMBL" id="PZE16955.1"/>
    </source>
</evidence>
<dbReference type="SUPFAM" id="SSF56601">
    <property type="entry name" value="beta-lactamase/transpeptidase-like"/>
    <property type="match status" value="1"/>
</dbReference>
<reference evidence="3 4" key="1">
    <citation type="submission" date="2018-06" db="EMBL/GenBank/DDBJ databases">
        <title>The draft genome sequence of Crocinitomix sp. SM1701.</title>
        <authorList>
            <person name="Zhang X."/>
        </authorList>
    </citation>
    <scope>NUCLEOTIDE SEQUENCE [LARGE SCALE GENOMIC DNA]</scope>
    <source>
        <strain evidence="3 4">SM1701</strain>
    </source>
</reference>
<dbReference type="PROSITE" id="PS51257">
    <property type="entry name" value="PROKAR_LIPOPROTEIN"/>
    <property type="match status" value="1"/>
</dbReference>
<dbReference type="GO" id="GO:0016787">
    <property type="term" value="F:hydrolase activity"/>
    <property type="evidence" value="ECO:0007669"/>
    <property type="project" value="UniProtKB-KW"/>
</dbReference>
<dbReference type="AlphaFoldDB" id="A0A2W1NC80"/>
<sequence length="842" mass="96428">MREMGKFHCFIFCFCLFVSCRQETGPLKNNLSVDSTTQNLDTLSDKYIIAQQFVVKCDTVSLRNLDNLKKQLIRLQPGGVYFENWPIDAIQNLATFMDTTFKIKPFLMGDYFKLTDLSVYPIWAANKSFQDKQFWTGFQESGLNWLGMEEGLFNDKITTTYFKKLYADSIVNTVVKIKMKPLGEEALKKKLVLIQHTHHTLLLDAYYLDSLPYQQIRDDFDFEGLFIVNSERNPIHHIKTGADMVVIQDLNAFMVGDLKLRAHTKSTVSKILAIKNRFKSSGNFGGMPARMKANRYHIQIKSTVLIANENRLLPMKKLYFVDYQRLLQTKKPIGIKKGVCLLPFTLQDSVLDVLCVHPSANAMVFVFSNPKQWNKLKGAPNLCYTPWGHSKLLNAQLLGGLPIDGHFFNGKKFYKGKTLPKSKLAYVPSEYAFVDPKELKRISGMVNEAMNGRAFPGCQVLAVRNGVVVYQRNFGNSTYSNGLKVSNLHVYDLASLTKVLSTTLVGMKLWEDGYYKMEDKIGDYLPDSLSAYLPNGSSIKEITFQELFIHQSGLPAGFPVLPYMKKAADKETRFYNGFCDYPYSGYGTQVANNLYMDESYQDSMWLKMNTLWLDPKREYKYSDVNMNLLYFLFKRIIDTHAALKPKKLYRNRNTYEEYVHQTFYAPLEMTKTGFKPLNYTVLSKIVPTENESYWRKQLLQGFVHDPNAALYGGVAGNAGLFSNVKDLAILLEMWQNGGVYNGKRYLKSETISMFSKSQTGTHRGLGFNKRTFDNAAYGMADAAHSSTYGHTGFTGTCFWVDPSEKLSFIFLSNRVHPKISNKIYQYKVRKRIHEVFYEALLN</sequence>
<dbReference type="PANTHER" id="PTHR43283">
    <property type="entry name" value="BETA-LACTAMASE-RELATED"/>
    <property type="match status" value="1"/>
</dbReference>
<evidence type="ECO:0000259" key="2">
    <source>
        <dbReference type="Pfam" id="PF00144"/>
    </source>
</evidence>
<dbReference type="Gene3D" id="3.40.710.10">
    <property type="entry name" value="DD-peptidase/beta-lactamase superfamily"/>
    <property type="match status" value="1"/>
</dbReference>
<organism evidence="3 4">
    <name type="scientific">Putridiphycobacter roseus</name>
    <dbReference type="NCBI Taxonomy" id="2219161"/>
    <lineage>
        <taxon>Bacteria</taxon>
        <taxon>Pseudomonadati</taxon>
        <taxon>Bacteroidota</taxon>
        <taxon>Flavobacteriia</taxon>
        <taxon>Flavobacteriales</taxon>
        <taxon>Crocinitomicaceae</taxon>
        <taxon>Putridiphycobacter</taxon>
    </lineage>
</organism>
<dbReference type="EMBL" id="QKSB01000005">
    <property type="protein sequence ID" value="PZE16955.1"/>
    <property type="molecule type" value="Genomic_DNA"/>
</dbReference>
<gene>
    <name evidence="3" type="ORF">DNU06_09395</name>
</gene>
<dbReference type="InterPro" id="IPR050789">
    <property type="entry name" value="Diverse_Enzym_Activities"/>
</dbReference>